<dbReference type="RefSeq" id="WP_013688104.1">
    <property type="nucleotide sequence ID" value="NC_015321.1"/>
</dbReference>
<feature type="domain" description="ATP-grasp" evidence="2">
    <location>
        <begin position="132"/>
        <end position="321"/>
    </location>
</feature>
<keyword evidence="1" id="KW-0547">Nucleotide-binding</keyword>
<dbReference type="OrthoDB" id="583309at2"/>
<dbReference type="GO" id="GO:0018169">
    <property type="term" value="F:ribosomal S6-glutamic acid ligase activity"/>
    <property type="evidence" value="ECO:0007669"/>
    <property type="project" value="TreeGrafter"/>
</dbReference>
<dbReference type="Gene3D" id="3.30.470.20">
    <property type="entry name" value="ATP-grasp fold, B domain"/>
    <property type="match status" value="1"/>
</dbReference>
<dbReference type="NCBIfam" id="TIGR04192">
    <property type="entry name" value="GRASP_w_spasm"/>
    <property type="match status" value="1"/>
</dbReference>
<dbReference type="EMBL" id="CP002542">
    <property type="protein sequence ID" value="AEA45337.1"/>
    <property type="molecule type" value="Genomic_DNA"/>
</dbReference>
<sequence>MKYLLFFSIEDDITTHRMVDWCISLNVTPIIIDTRNLSKVLLNYSIANNIFSFQIKHKRSIVTEKDVVGYIYRRSNASTLSNYKFSTLTPELEEFAQQEIISFNSGFFHALFKYMKGVNNLNTAINDKLETLFLAQESGFKIPDSHLLTSNEEAIKIIKKTGKRYITKPIYNMVMLRHNSNHYMQYTTEVKSKHFNKESEVFPFLLQERIEKSFEIRTFFLNEKAFSMAIFSQEDKQTSEDFRRYNTVHPNRTVPFELKKEDLLKLKKLMKSLNLNSGSIDFLKSETGELYFLEVNPVGQFGMVSGPCNYYLEREVVTNLVSNEKIN</sequence>
<organism evidence="3 4">
    <name type="scientific">Fluviicola taffensis (strain DSM 16823 / NCIMB 13979 / RW262)</name>
    <dbReference type="NCBI Taxonomy" id="755732"/>
    <lineage>
        <taxon>Bacteria</taxon>
        <taxon>Pseudomonadati</taxon>
        <taxon>Bacteroidota</taxon>
        <taxon>Flavobacteriia</taxon>
        <taxon>Flavobacteriales</taxon>
        <taxon>Crocinitomicaceae</taxon>
        <taxon>Fluviicola</taxon>
    </lineage>
</organism>
<dbReference type="GO" id="GO:0005737">
    <property type="term" value="C:cytoplasm"/>
    <property type="evidence" value="ECO:0007669"/>
    <property type="project" value="TreeGrafter"/>
</dbReference>
<name>F2IBL1_FLUTR</name>
<dbReference type="GO" id="GO:0009432">
    <property type="term" value="P:SOS response"/>
    <property type="evidence" value="ECO:0007669"/>
    <property type="project" value="TreeGrafter"/>
</dbReference>
<keyword evidence="4" id="KW-1185">Reference proteome</keyword>
<evidence type="ECO:0000313" key="4">
    <source>
        <dbReference type="Proteomes" id="UP000007463"/>
    </source>
</evidence>
<dbReference type="eggNOG" id="COG0189">
    <property type="taxonomic scope" value="Bacteria"/>
</dbReference>
<protein>
    <recommendedName>
        <fullName evidence="2">ATP-grasp domain-containing protein</fullName>
    </recommendedName>
</protein>
<dbReference type="KEGG" id="fte:Fluta_3365"/>
<dbReference type="STRING" id="755732.Fluta_3365"/>
<dbReference type="GO" id="GO:0046872">
    <property type="term" value="F:metal ion binding"/>
    <property type="evidence" value="ECO:0007669"/>
    <property type="project" value="InterPro"/>
</dbReference>
<dbReference type="HOGENOM" id="CLU_055286_0_0_10"/>
<gene>
    <name evidence="3" type="ordered locus">Fluta_3365</name>
</gene>
<evidence type="ECO:0000256" key="1">
    <source>
        <dbReference type="PROSITE-ProRule" id="PRU00409"/>
    </source>
</evidence>
<dbReference type="InterPro" id="IPR026455">
    <property type="entry name" value="GRASP_w_spasm"/>
</dbReference>
<dbReference type="AlphaFoldDB" id="F2IBL1"/>
<accession>F2IBL1</accession>
<dbReference type="InterPro" id="IPR011761">
    <property type="entry name" value="ATP-grasp"/>
</dbReference>
<reference evidence="3 4" key="1">
    <citation type="journal article" date="2011" name="Stand. Genomic Sci.">
        <title>Complete genome sequence of the gliding freshwater bacterium Fluviicola taffensis type strain (RW262).</title>
        <authorList>
            <person name="Woyke T."/>
            <person name="Chertkov O."/>
            <person name="Lapidus A."/>
            <person name="Nolan M."/>
            <person name="Lucas S."/>
            <person name="Del Rio T.G."/>
            <person name="Tice H."/>
            <person name="Cheng J.F."/>
            <person name="Tapia R."/>
            <person name="Han C."/>
            <person name="Goodwin L."/>
            <person name="Pitluck S."/>
            <person name="Liolios K."/>
            <person name="Pagani I."/>
            <person name="Ivanova N."/>
            <person name="Huntemann M."/>
            <person name="Mavromatis K."/>
            <person name="Mikhailova N."/>
            <person name="Pati A."/>
            <person name="Chen A."/>
            <person name="Palaniappan K."/>
            <person name="Land M."/>
            <person name="Hauser L."/>
            <person name="Brambilla E.M."/>
            <person name="Rohde M."/>
            <person name="Mwirichia R."/>
            <person name="Sikorski J."/>
            <person name="Tindall B.J."/>
            <person name="Goker M."/>
            <person name="Bristow J."/>
            <person name="Eisen J.A."/>
            <person name="Markowitz V."/>
            <person name="Hugenholtz P."/>
            <person name="Klenk H.P."/>
            <person name="Kyrpides N.C."/>
        </authorList>
    </citation>
    <scope>NUCLEOTIDE SEQUENCE [LARGE SCALE GENOMIC DNA]</scope>
    <source>
        <strain evidence="4">DSM 16823 / RW262 / RW262</strain>
    </source>
</reference>
<dbReference type="Proteomes" id="UP000007463">
    <property type="component" value="Chromosome"/>
</dbReference>
<evidence type="ECO:0000259" key="2">
    <source>
        <dbReference type="PROSITE" id="PS50975"/>
    </source>
</evidence>
<keyword evidence="1" id="KW-0067">ATP-binding</keyword>
<dbReference type="GO" id="GO:0005524">
    <property type="term" value="F:ATP binding"/>
    <property type="evidence" value="ECO:0007669"/>
    <property type="project" value="UniProtKB-UniRule"/>
</dbReference>
<evidence type="ECO:0000313" key="3">
    <source>
        <dbReference type="EMBL" id="AEA45337.1"/>
    </source>
</evidence>
<proteinExistence type="predicted"/>
<dbReference type="PANTHER" id="PTHR21621:SF0">
    <property type="entry name" value="BETA-CITRYLGLUTAMATE SYNTHASE B-RELATED"/>
    <property type="match status" value="1"/>
</dbReference>
<dbReference type="PROSITE" id="PS50975">
    <property type="entry name" value="ATP_GRASP"/>
    <property type="match status" value="1"/>
</dbReference>
<dbReference type="PANTHER" id="PTHR21621">
    <property type="entry name" value="RIBOSOMAL PROTEIN S6 MODIFICATION PROTEIN"/>
    <property type="match status" value="1"/>
</dbReference>
<dbReference type="SUPFAM" id="SSF56059">
    <property type="entry name" value="Glutathione synthetase ATP-binding domain-like"/>
    <property type="match status" value="1"/>
</dbReference>
<reference evidence="4" key="2">
    <citation type="submission" date="2011-02" db="EMBL/GenBank/DDBJ databases">
        <title>The complete genome of Fluviicola taffensis DSM 16823.</title>
        <authorList>
            <consortium name="US DOE Joint Genome Institute (JGI-PGF)"/>
            <person name="Lucas S."/>
            <person name="Copeland A."/>
            <person name="Lapidus A."/>
            <person name="Bruce D."/>
            <person name="Goodwin L."/>
            <person name="Pitluck S."/>
            <person name="Kyrpides N."/>
            <person name="Mavromatis K."/>
            <person name="Ivanova N."/>
            <person name="Mikhailova N."/>
            <person name="Pagani I."/>
            <person name="Chertkov O."/>
            <person name="Detter J.C."/>
            <person name="Han C."/>
            <person name="Tapia R."/>
            <person name="Land M."/>
            <person name="Hauser L."/>
            <person name="Markowitz V."/>
            <person name="Cheng J.-F."/>
            <person name="Hugenholtz P."/>
            <person name="Woyke T."/>
            <person name="Wu D."/>
            <person name="Tindall B."/>
            <person name="Pomrenke H.G."/>
            <person name="Brambilla E."/>
            <person name="Klenk H.-P."/>
            <person name="Eisen J.A."/>
        </authorList>
    </citation>
    <scope>NUCLEOTIDE SEQUENCE [LARGE SCALE GENOMIC DNA]</scope>
    <source>
        <strain evidence="4">DSM 16823 / RW262 / RW262</strain>
    </source>
</reference>